<evidence type="ECO:0000313" key="4">
    <source>
        <dbReference type="Proteomes" id="UP000326979"/>
    </source>
</evidence>
<keyword evidence="2" id="KW-0812">Transmembrane</keyword>
<name>A0A5N8W830_9ACTN</name>
<dbReference type="AlphaFoldDB" id="A0A5N8W830"/>
<organism evidence="3 4">
    <name type="scientific">Streptomyces phyllanthi</name>
    <dbReference type="NCBI Taxonomy" id="1803180"/>
    <lineage>
        <taxon>Bacteria</taxon>
        <taxon>Bacillati</taxon>
        <taxon>Actinomycetota</taxon>
        <taxon>Actinomycetes</taxon>
        <taxon>Kitasatosporales</taxon>
        <taxon>Streptomycetaceae</taxon>
        <taxon>Streptomyces</taxon>
    </lineage>
</organism>
<feature type="transmembrane region" description="Helical" evidence="2">
    <location>
        <begin position="6"/>
        <end position="25"/>
    </location>
</feature>
<keyword evidence="4" id="KW-1185">Reference proteome</keyword>
<sequence>MAVAVTAVAFAVGTWLCGVLLLSVMKDPAVRWTVACGAGAALAALAAMWSYGFANGDARTNPEPAEEGTTQASGTRSVAIRGRNTGTISTGDTHGPPGPRLSAPSPPPAAGTPRGAAAASAERSVAIGGDNHGTVSTGDTSDESAR</sequence>
<reference evidence="3 4" key="1">
    <citation type="submission" date="2019-07" db="EMBL/GenBank/DDBJ databases">
        <title>New species of Amycolatopsis and Streptomyces.</title>
        <authorList>
            <person name="Duangmal K."/>
            <person name="Teo W.F.A."/>
            <person name="Lipun K."/>
        </authorList>
    </citation>
    <scope>NUCLEOTIDE SEQUENCE [LARGE SCALE GENOMIC DNA]</scope>
    <source>
        <strain evidence="3 4">TISTR 2346</strain>
    </source>
</reference>
<comment type="caution">
    <text evidence="3">The sequence shown here is derived from an EMBL/GenBank/DDBJ whole genome shotgun (WGS) entry which is preliminary data.</text>
</comment>
<evidence type="ECO:0000313" key="3">
    <source>
        <dbReference type="EMBL" id="MPY43631.1"/>
    </source>
</evidence>
<dbReference type="Proteomes" id="UP000326979">
    <property type="component" value="Unassembled WGS sequence"/>
</dbReference>
<accession>A0A5N8W830</accession>
<feature type="region of interest" description="Disordered" evidence="1">
    <location>
        <begin position="56"/>
        <end position="146"/>
    </location>
</feature>
<evidence type="ECO:0000256" key="2">
    <source>
        <dbReference type="SAM" id="Phobius"/>
    </source>
</evidence>
<proteinExistence type="predicted"/>
<keyword evidence="2" id="KW-1133">Transmembrane helix</keyword>
<feature type="compositionally biased region" description="Low complexity" evidence="1">
    <location>
        <begin position="111"/>
        <end position="124"/>
    </location>
</feature>
<protein>
    <submittedName>
        <fullName evidence="3">Uncharacterized protein</fullName>
    </submittedName>
</protein>
<evidence type="ECO:0000256" key="1">
    <source>
        <dbReference type="SAM" id="MobiDB-lite"/>
    </source>
</evidence>
<keyword evidence="2" id="KW-0472">Membrane</keyword>
<feature type="compositionally biased region" description="Pro residues" evidence="1">
    <location>
        <begin position="96"/>
        <end position="110"/>
    </location>
</feature>
<gene>
    <name evidence="3" type="ORF">FNH04_28145</name>
</gene>
<feature type="transmembrane region" description="Helical" evidence="2">
    <location>
        <begin position="32"/>
        <end position="54"/>
    </location>
</feature>
<dbReference type="EMBL" id="VJZE01000243">
    <property type="protein sequence ID" value="MPY43631.1"/>
    <property type="molecule type" value="Genomic_DNA"/>
</dbReference>